<accession>A0A438PS32</accession>
<reference evidence="1 2" key="1">
    <citation type="submission" date="2018-10" db="EMBL/GenBank/DDBJ databases">
        <title>Genetic determinants and prediction of antibiotic resistance phenotypes in Helicobacter pylori.</title>
        <authorList>
            <person name="Wagner K."/>
        </authorList>
    </citation>
    <scope>NUCLEOTIDE SEQUENCE [LARGE SCALE GENOMIC DNA]</scope>
    <source>
        <strain evidence="1 2">ZH15</strain>
    </source>
</reference>
<dbReference type="InterPro" id="IPR036390">
    <property type="entry name" value="WH_DNA-bd_sf"/>
</dbReference>
<name>A0A438PS32_HELPX</name>
<dbReference type="InterPro" id="IPR036388">
    <property type="entry name" value="WH-like_DNA-bd_sf"/>
</dbReference>
<comment type="caution">
    <text evidence="1">The sequence shown here is derived from an EMBL/GenBank/DDBJ whole genome shotgun (WGS) entry which is preliminary data.</text>
</comment>
<evidence type="ECO:0000313" key="2">
    <source>
        <dbReference type="Proteomes" id="UP000288766"/>
    </source>
</evidence>
<organism evidence="1 2">
    <name type="scientific">Helicobacter pylori</name>
    <name type="common">Campylobacter pylori</name>
    <dbReference type="NCBI Taxonomy" id="210"/>
    <lineage>
        <taxon>Bacteria</taxon>
        <taxon>Pseudomonadati</taxon>
        <taxon>Campylobacterota</taxon>
        <taxon>Epsilonproteobacteria</taxon>
        <taxon>Campylobacterales</taxon>
        <taxon>Helicobacteraceae</taxon>
        <taxon>Helicobacter</taxon>
    </lineage>
</organism>
<dbReference type="Proteomes" id="UP000288766">
    <property type="component" value="Unassembled WGS sequence"/>
</dbReference>
<dbReference type="RefSeq" id="WP_127923697.1">
    <property type="nucleotide sequence ID" value="NZ_RJEO01000014.1"/>
</dbReference>
<gene>
    <name evidence="1" type="ORF">ECC12_05785</name>
</gene>
<proteinExistence type="predicted"/>
<dbReference type="AlphaFoldDB" id="A0A438PS32"/>
<evidence type="ECO:0000313" key="1">
    <source>
        <dbReference type="EMBL" id="RVY28242.1"/>
    </source>
</evidence>
<evidence type="ECO:0008006" key="3">
    <source>
        <dbReference type="Google" id="ProtNLM"/>
    </source>
</evidence>
<protein>
    <recommendedName>
        <fullName evidence="3">Hac prophage II protein</fullName>
    </recommendedName>
</protein>
<sequence>MEHKKLQPIDIEVLNALYKKAYLPKTADKIAKDLNIDYYYTLKIFNKLEKKGLCDQWVINKKRECDKKDNYFKVAYLNDLGKDLCLYLKALKAAKNHKKRINNDYI</sequence>
<dbReference type="Gene3D" id="1.10.10.10">
    <property type="entry name" value="Winged helix-like DNA-binding domain superfamily/Winged helix DNA-binding domain"/>
    <property type="match status" value="1"/>
</dbReference>
<dbReference type="EMBL" id="RJEO01000014">
    <property type="protein sequence ID" value="RVY28242.1"/>
    <property type="molecule type" value="Genomic_DNA"/>
</dbReference>
<dbReference type="SUPFAM" id="SSF46785">
    <property type="entry name" value="Winged helix' DNA-binding domain"/>
    <property type="match status" value="1"/>
</dbReference>